<name>A0A5M3TA26_LIMPL</name>
<evidence type="ECO:0000313" key="2">
    <source>
        <dbReference type="EMBL" id="GCE94761.1"/>
    </source>
</evidence>
<dbReference type="RefSeq" id="WP_014277087.1">
    <property type="nucleotide sequence ID" value="NZ_BIMW01000105.1"/>
</dbReference>
<proteinExistence type="predicted"/>
<organism evidence="2 3">
    <name type="scientific">Limnospira platensis NIES-46</name>
    <dbReference type="NCBI Taxonomy" id="1236695"/>
    <lineage>
        <taxon>Bacteria</taxon>
        <taxon>Bacillati</taxon>
        <taxon>Cyanobacteriota</taxon>
        <taxon>Cyanophyceae</taxon>
        <taxon>Oscillatoriophycideae</taxon>
        <taxon>Oscillatoriales</taxon>
        <taxon>Sirenicapillariaceae</taxon>
        <taxon>Limnospira</taxon>
    </lineage>
</organism>
<reference evidence="2 3" key="1">
    <citation type="journal article" date="2019" name="J Genomics">
        <title>The Draft Genome of a Hydrogen-producing Cyanobacterium, Arthrospira platensis NIES-46.</title>
        <authorList>
            <person name="Suzuki S."/>
            <person name="Yamaguchi H."/>
            <person name="Kawachi M."/>
        </authorList>
    </citation>
    <scope>NUCLEOTIDE SEQUENCE [LARGE SCALE GENOMIC DNA]</scope>
    <source>
        <strain evidence="2 3">NIES-46</strain>
    </source>
</reference>
<evidence type="ECO:0000256" key="1">
    <source>
        <dbReference type="SAM" id="MobiDB-lite"/>
    </source>
</evidence>
<accession>A0A5M3TA26</accession>
<dbReference type="Proteomes" id="UP000326169">
    <property type="component" value="Unassembled WGS sequence"/>
</dbReference>
<keyword evidence="3" id="KW-1185">Reference proteome</keyword>
<comment type="caution">
    <text evidence="2">The sequence shown here is derived from an EMBL/GenBank/DDBJ whole genome shotgun (WGS) entry which is preliminary data.</text>
</comment>
<gene>
    <name evidence="2" type="ORF">NIES46_28210</name>
</gene>
<evidence type="ECO:0000313" key="3">
    <source>
        <dbReference type="Proteomes" id="UP000326169"/>
    </source>
</evidence>
<protein>
    <submittedName>
        <fullName evidence="2">Uncharacterized protein</fullName>
    </submittedName>
</protein>
<feature type="region of interest" description="Disordered" evidence="1">
    <location>
        <begin position="42"/>
        <end position="63"/>
    </location>
</feature>
<dbReference type="EMBL" id="BIMW01000105">
    <property type="protein sequence ID" value="GCE94761.1"/>
    <property type="molecule type" value="Genomic_DNA"/>
</dbReference>
<dbReference type="GeneID" id="301686253"/>
<sequence length="94" mass="10910">MALGNTLDECARKYRGFCKKYKPNPKQEKRYHWGSKFLPKVIKGSGKKPSPGQMKLPWNIPDREDPDMVTEVAAKFVQANGYRPEWEWEVPGIE</sequence>